<evidence type="ECO:0000256" key="1">
    <source>
        <dbReference type="ARBA" id="ARBA00006484"/>
    </source>
</evidence>
<evidence type="ECO:0000259" key="3">
    <source>
        <dbReference type="SMART" id="SM00822"/>
    </source>
</evidence>
<dbReference type="SUPFAM" id="SSF51735">
    <property type="entry name" value="NAD(P)-binding Rossmann-fold domains"/>
    <property type="match status" value="1"/>
</dbReference>
<dbReference type="FunFam" id="3.40.50.720:FF:000173">
    <property type="entry name" value="3-oxoacyl-[acyl-carrier protein] reductase"/>
    <property type="match status" value="1"/>
</dbReference>
<evidence type="ECO:0000313" key="5">
    <source>
        <dbReference type="Proteomes" id="UP000037822"/>
    </source>
</evidence>
<dbReference type="RefSeq" id="WP_054208769.1">
    <property type="nucleotide sequence ID" value="NZ_LGSZ01000031.1"/>
</dbReference>
<dbReference type="AlphaFoldDB" id="A0A0N0MBQ2"/>
<dbReference type="PROSITE" id="PS00061">
    <property type="entry name" value="ADH_SHORT"/>
    <property type="match status" value="1"/>
</dbReference>
<name>A0A0N0MBQ2_9HYPH</name>
<dbReference type="PRINTS" id="PR00081">
    <property type="entry name" value="GDHRDH"/>
</dbReference>
<dbReference type="Proteomes" id="UP000037822">
    <property type="component" value="Unassembled WGS sequence"/>
</dbReference>
<dbReference type="Pfam" id="PF13561">
    <property type="entry name" value="adh_short_C2"/>
    <property type="match status" value="1"/>
</dbReference>
<dbReference type="NCBIfam" id="NF009466">
    <property type="entry name" value="PRK12826.1-2"/>
    <property type="match status" value="1"/>
</dbReference>
<comment type="similarity">
    <text evidence="1">Belongs to the short-chain dehydrogenases/reductases (SDR) family.</text>
</comment>
<dbReference type="Gene3D" id="3.40.50.720">
    <property type="entry name" value="NAD(P)-binding Rossmann-like Domain"/>
    <property type="match status" value="1"/>
</dbReference>
<keyword evidence="2" id="KW-0560">Oxidoreductase</keyword>
<dbReference type="EMBL" id="LGSZ01000031">
    <property type="protein sequence ID" value="KPH81217.1"/>
    <property type="molecule type" value="Genomic_DNA"/>
</dbReference>
<dbReference type="PANTHER" id="PTHR42760:SF133">
    <property type="entry name" value="3-OXOACYL-[ACYL-CARRIER-PROTEIN] REDUCTASE"/>
    <property type="match status" value="1"/>
</dbReference>
<organism evidence="4 5">
    <name type="scientific">Bosea vaviloviae</name>
    <dbReference type="NCBI Taxonomy" id="1526658"/>
    <lineage>
        <taxon>Bacteria</taxon>
        <taxon>Pseudomonadati</taxon>
        <taxon>Pseudomonadota</taxon>
        <taxon>Alphaproteobacteria</taxon>
        <taxon>Hyphomicrobiales</taxon>
        <taxon>Boseaceae</taxon>
        <taxon>Bosea</taxon>
    </lineage>
</organism>
<dbReference type="InterPro" id="IPR002347">
    <property type="entry name" value="SDR_fam"/>
</dbReference>
<dbReference type="PATRIC" id="fig|1526658.3.peg.5348"/>
<dbReference type="OrthoDB" id="5457012at2"/>
<dbReference type="PRINTS" id="PR00080">
    <property type="entry name" value="SDRFAMILY"/>
</dbReference>
<evidence type="ECO:0000313" key="4">
    <source>
        <dbReference type="EMBL" id="KPH81217.1"/>
    </source>
</evidence>
<dbReference type="InterPro" id="IPR020904">
    <property type="entry name" value="Sc_DH/Rdtase_CS"/>
</dbReference>
<dbReference type="InterPro" id="IPR036291">
    <property type="entry name" value="NAD(P)-bd_dom_sf"/>
</dbReference>
<dbReference type="NCBIfam" id="NF005559">
    <property type="entry name" value="PRK07231.1"/>
    <property type="match status" value="1"/>
</dbReference>
<evidence type="ECO:0000256" key="2">
    <source>
        <dbReference type="ARBA" id="ARBA00023002"/>
    </source>
</evidence>
<proteinExistence type="inferred from homology"/>
<reference evidence="4 5" key="1">
    <citation type="submission" date="2015-07" db="EMBL/GenBank/DDBJ databases">
        <title>Whole genome sequencing of Bosea vaviloviae isolated from cave pool.</title>
        <authorList>
            <person name="Tan N.E.H."/>
            <person name="Lee Y.P."/>
            <person name="Gan H.M."/>
            <person name="Barton H."/>
            <person name="Savka M.A."/>
        </authorList>
    </citation>
    <scope>NUCLEOTIDE SEQUENCE [LARGE SCALE GENOMIC DNA]</scope>
    <source>
        <strain evidence="4 5">SD260</strain>
    </source>
</reference>
<dbReference type="InterPro" id="IPR057326">
    <property type="entry name" value="KR_dom"/>
</dbReference>
<accession>A0A0N0MBQ2</accession>
<comment type="caution">
    <text evidence="4">The sequence shown here is derived from an EMBL/GenBank/DDBJ whole genome shotgun (WGS) entry which is preliminary data.</text>
</comment>
<gene>
    <name evidence="4" type="ORF">AE618_09295</name>
</gene>
<dbReference type="GO" id="GO:0016616">
    <property type="term" value="F:oxidoreductase activity, acting on the CH-OH group of donors, NAD or NADP as acceptor"/>
    <property type="evidence" value="ECO:0007669"/>
    <property type="project" value="TreeGrafter"/>
</dbReference>
<protein>
    <submittedName>
        <fullName evidence="4">3-ketoacyl-ACP reductase</fullName>
    </submittedName>
</protein>
<feature type="domain" description="Ketoreductase" evidence="3">
    <location>
        <begin position="7"/>
        <end position="194"/>
    </location>
</feature>
<dbReference type="SMART" id="SM00822">
    <property type="entry name" value="PKS_KR"/>
    <property type="match status" value="1"/>
</dbReference>
<dbReference type="PANTHER" id="PTHR42760">
    <property type="entry name" value="SHORT-CHAIN DEHYDROGENASES/REDUCTASES FAMILY MEMBER"/>
    <property type="match status" value="1"/>
</dbReference>
<keyword evidence="5" id="KW-1185">Reference proteome</keyword>
<sequence>MTSHSGKVVLVTGAGRGIGQAIADAHAAAGASVAYLDHDPALAAAAAEAARARGATTLAVSADVADEASVKAAVARIVDTLGPIGVLINNAGISPKSGADGKRAKLGEMSAEEWRRVLDVNLTGAFLCASAVVPAMRVAGRGSIVSVSSVAGKTYCDIVGVHYAATKAALIGFTKHLAGELGPDGITVNAVAPGRIDTPLMRGTAPEANEAARMATPLRRLGSPEDVAQTCLFLTSDNAAFVTGQVCDVAGGWLMT</sequence>